<dbReference type="EMBL" id="JAWQEG010002856">
    <property type="protein sequence ID" value="KAK3869290.1"/>
    <property type="molecule type" value="Genomic_DNA"/>
</dbReference>
<feature type="transmembrane region" description="Helical" evidence="1">
    <location>
        <begin position="6"/>
        <end position="23"/>
    </location>
</feature>
<evidence type="ECO:0000313" key="3">
    <source>
        <dbReference type="Proteomes" id="UP001286313"/>
    </source>
</evidence>
<keyword evidence="1" id="KW-1133">Transmembrane helix</keyword>
<dbReference type="Proteomes" id="UP001286313">
    <property type="component" value="Unassembled WGS sequence"/>
</dbReference>
<protein>
    <submittedName>
        <fullName evidence="2">Uncharacterized protein</fullName>
    </submittedName>
</protein>
<dbReference type="AlphaFoldDB" id="A0AAE1KDU4"/>
<keyword evidence="1" id="KW-0472">Membrane</keyword>
<proteinExistence type="predicted"/>
<name>A0AAE1KDU4_PETCI</name>
<gene>
    <name evidence="2" type="ORF">Pcinc_025399</name>
</gene>
<reference evidence="2" key="1">
    <citation type="submission" date="2023-10" db="EMBL/GenBank/DDBJ databases">
        <title>Genome assemblies of two species of porcelain crab, Petrolisthes cinctipes and Petrolisthes manimaculis (Anomura: Porcellanidae).</title>
        <authorList>
            <person name="Angst P."/>
        </authorList>
    </citation>
    <scope>NUCLEOTIDE SEQUENCE</scope>
    <source>
        <strain evidence="2">PB745_01</strain>
        <tissue evidence="2">Gill</tissue>
    </source>
</reference>
<evidence type="ECO:0000313" key="2">
    <source>
        <dbReference type="EMBL" id="KAK3869290.1"/>
    </source>
</evidence>
<accession>A0AAE1KDU4</accession>
<comment type="caution">
    <text evidence="2">The sequence shown here is derived from an EMBL/GenBank/DDBJ whole genome shotgun (WGS) entry which is preliminary data.</text>
</comment>
<evidence type="ECO:0000256" key="1">
    <source>
        <dbReference type="SAM" id="Phobius"/>
    </source>
</evidence>
<keyword evidence="3" id="KW-1185">Reference proteome</keyword>
<sequence>MSRSVIMIAMVMVMIVVFIMNMNRYPLYKLYSLSQTAREGIPPVSADIFGEVGDGGDGQSAREKGARLLGLLRLKEDPISTLAFLG</sequence>
<keyword evidence="1" id="KW-0812">Transmembrane</keyword>
<organism evidence="2 3">
    <name type="scientific">Petrolisthes cinctipes</name>
    <name type="common">Flat porcelain crab</name>
    <dbReference type="NCBI Taxonomy" id="88211"/>
    <lineage>
        <taxon>Eukaryota</taxon>
        <taxon>Metazoa</taxon>
        <taxon>Ecdysozoa</taxon>
        <taxon>Arthropoda</taxon>
        <taxon>Crustacea</taxon>
        <taxon>Multicrustacea</taxon>
        <taxon>Malacostraca</taxon>
        <taxon>Eumalacostraca</taxon>
        <taxon>Eucarida</taxon>
        <taxon>Decapoda</taxon>
        <taxon>Pleocyemata</taxon>
        <taxon>Anomura</taxon>
        <taxon>Galatheoidea</taxon>
        <taxon>Porcellanidae</taxon>
        <taxon>Petrolisthes</taxon>
    </lineage>
</organism>